<feature type="chain" id="PRO_5030708042" evidence="1">
    <location>
        <begin position="33"/>
        <end position="385"/>
    </location>
</feature>
<dbReference type="RefSeq" id="WP_183329452.1">
    <property type="nucleotide sequence ID" value="NZ_JACHZF010000001.1"/>
</dbReference>
<reference evidence="3 4" key="1">
    <citation type="submission" date="2020-08" db="EMBL/GenBank/DDBJ databases">
        <title>Genomic Encyclopedia of Archaeal and Bacterial Type Strains, Phase II (KMG-II): from individual species to whole genera.</title>
        <authorList>
            <person name="Goeker M."/>
        </authorList>
    </citation>
    <scope>NUCLEOTIDE SEQUENCE [LARGE SCALE GENOMIC DNA]</scope>
    <source>
        <strain evidence="3 4">5AG</strain>
    </source>
</reference>
<dbReference type="Proteomes" id="UP000553442">
    <property type="component" value="Unassembled WGS sequence"/>
</dbReference>
<feature type="domain" description="PDZ" evidence="2">
    <location>
        <begin position="301"/>
        <end position="371"/>
    </location>
</feature>
<evidence type="ECO:0000259" key="2">
    <source>
        <dbReference type="SMART" id="SM00228"/>
    </source>
</evidence>
<dbReference type="InterPro" id="IPR041489">
    <property type="entry name" value="PDZ_6"/>
</dbReference>
<keyword evidence="1" id="KW-0732">Signal</keyword>
<proteinExistence type="predicted"/>
<name>A0A7W5JZV4_9GAMM</name>
<dbReference type="InterPro" id="IPR001478">
    <property type="entry name" value="PDZ"/>
</dbReference>
<sequence length="385" mass="41186">MPRRRPPLAAPLLAPLLALALLVLPAAAPADACPAPGQWQRDGAAIAGDTLMGELAASRVVLLGEQHERLAHHRWQLHTLAALHAHRSRMVIGLEMLPREAQPALDAWVAGELDEAEFLAASDWQEAWGYDPELYLPILHFARMHRLPLVALNVTPGLRGRLVEAGWEAVPAAERHAIPPPAPASDAYREALGEVYARHPSAGEHEAGLTRFVAAQLVWDRAMAAGLAEAAAPDTLVVGLMGQGHLTFGHGVPHQLDDLGIRDHRTLLPWSLEEGCTPPEGIADALFTLGDERGFEPPEPQRLGVLIAAHEAGLQVMGVVPDSLAESLGLEAGDVITAAAGRRLQAPGDLTALVRRQTPGTLLPLTLQRNGATEERLVRFPVATP</sequence>
<protein>
    <submittedName>
        <fullName evidence="3">Putative iron-regulated protein</fullName>
    </submittedName>
</protein>
<dbReference type="SUPFAM" id="SSF159501">
    <property type="entry name" value="EreA/ChaN-like"/>
    <property type="match status" value="1"/>
</dbReference>
<dbReference type="SMART" id="SM00228">
    <property type="entry name" value="PDZ"/>
    <property type="match status" value="1"/>
</dbReference>
<dbReference type="CDD" id="cd14727">
    <property type="entry name" value="ChanN-like"/>
    <property type="match status" value="1"/>
</dbReference>
<comment type="caution">
    <text evidence="3">The sequence shown here is derived from an EMBL/GenBank/DDBJ whole genome shotgun (WGS) entry which is preliminary data.</text>
</comment>
<organism evidence="3 4">
    <name type="scientific">Halomonas campaniensis</name>
    <dbReference type="NCBI Taxonomy" id="213554"/>
    <lineage>
        <taxon>Bacteria</taxon>
        <taxon>Pseudomonadati</taxon>
        <taxon>Pseudomonadota</taxon>
        <taxon>Gammaproteobacteria</taxon>
        <taxon>Oceanospirillales</taxon>
        <taxon>Halomonadaceae</taxon>
        <taxon>Halomonas</taxon>
    </lineage>
</organism>
<evidence type="ECO:0000313" key="4">
    <source>
        <dbReference type="Proteomes" id="UP000553442"/>
    </source>
</evidence>
<dbReference type="AlphaFoldDB" id="A0A7W5JZV4"/>
<dbReference type="InterPro" id="IPR036034">
    <property type="entry name" value="PDZ_sf"/>
</dbReference>
<dbReference type="SUPFAM" id="SSF50156">
    <property type="entry name" value="PDZ domain-like"/>
    <property type="match status" value="1"/>
</dbReference>
<keyword evidence="4" id="KW-1185">Reference proteome</keyword>
<dbReference type="Pfam" id="PF04187">
    <property type="entry name" value="Cofac_haem_bdg"/>
    <property type="match status" value="1"/>
</dbReference>
<dbReference type="Gene3D" id="2.30.42.10">
    <property type="match status" value="1"/>
</dbReference>
<dbReference type="EMBL" id="JACHZF010000001">
    <property type="protein sequence ID" value="MBB3329370.1"/>
    <property type="molecule type" value="Genomic_DNA"/>
</dbReference>
<dbReference type="Pfam" id="PF17820">
    <property type="entry name" value="PDZ_6"/>
    <property type="match status" value="1"/>
</dbReference>
<dbReference type="InterPro" id="IPR007314">
    <property type="entry name" value="Cofac_haem-bd_dom"/>
</dbReference>
<feature type="signal peptide" evidence="1">
    <location>
        <begin position="1"/>
        <end position="32"/>
    </location>
</feature>
<evidence type="ECO:0000256" key="1">
    <source>
        <dbReference type="SAM" id="SignalP"/>
    </source>
</evidence>
<dbReference type="Gene3D" id="3.40.50.11550">
    <property type="match status" value="1"/>
</dbReference>
<accession>A0A7W5JZV4</accession>
<gene>
    <name evidence="3" type="ORF">BDK63_000206</name>
</gene>
<evidence type="ECO:0000313" key="3">
    <source>
        <dbReference type="EMBL" id="MBB3329370.1"/>
    </source>
</evidence>